<dbReference type="InterPro" id="IPR006068">
    <property type="entry name" value="ATPase_P-typ_cation-transptr_C"/>
</dbReference>
<dbReference type="NCBIfam" id="TIGR01494">
    <property type="entry name" value="ATPase_P-type"/>
    <property type="match status" value="1"/>
</dbReference>
<comment type="subcellular location">
    <subcellularLocation>
        <location evidence="1">Membrane</location>
    </subcellularLocation>
</comment>
<organism evidence="9 10">
    <name type="scientific">Candidatus Nealsonbacteria bacterium CG23_combo_of_CG06-09_8_20_14_all_39_17</name>
    <dbReference type="NCBI Taxonomy" id="1974722"/>
    <lineage>
        <taxon>Bacteria</taxon>
        <taxon>Candidatus Nealsoniibacteriota</taxon>
    </lineage>
</organism>
<keyword evidence="5 7" id="KW-1133">Transmembrane helix</keyword>
<dbReference type="Proteomes" id="UP000229976">
    <property type="component" value="Unassembled WGS sequence"/>
</dbReference>
<dbReference type="InterPro" id="IPR023299">
    <property type="entry name" value="ATPase_P-typ_cyto_dom_N"/>
</dbReference>
<feature type="transmembrane region" description="Helical" evidence="7">
    <location>
        <begin position="409"/>
        <end position="430"/>
    </location>
</feature>
<sequence length="438" mass="48599">MFGLRGSCGTPEKIISFSRLSEEETQRINKELRRLAQKGYRVLASASEKLSPSEALNIDLENIKNKTISFSGLIALRDALRKDVKKSIEICAEAGINTIIVTGDHKLTAQAIAEEMGMKIDNSNIIDGGELDEISDKELRERIETIKVFARVEPRHKIRIIGAWQSKGRVIAMTGDGINDAPALKKADIGIAIGSGTEMAKEASDLILLDNKFSIIVAAVEEGRFIMDNIKKVITYLLSGGFAEVVLIGASIMAGLPLPLTATQILWINLIEDSLPNMALAFEPEEKDIMKNKPISKKAPLLTKEMKTIIFVIGIVTDLILLGLFFLLWHKTYDIDYVRTMIFACLAADSLFYVFSCESLRKNIWDINIFSNKPLLLAVGAGFLMLAISIYAPVFQELLKTVPLGITDWMIIIGLGLLEVLLIEAVKWFFIKNKKNKI</sequence>
<dbReference type="InterPro" id="IPR036412">
    <property type="entry name" value="HAD-like_sf"/>
</dbReference>
<dbReference type="PRINTS" id="PR00119">
    <property type="entry name" value="CATATPASE"/>
</dbReference>
<accession>A0A2G9YU59</accession>
<gene>
    <name evidence="9" type="ORF">COX37_02460</name>
</gene>
<dbReference type="InterPro" id="IPR023298">
    <property type="entry name" value="ATPase_P-typ_TM_dom_sf"/>
</dbReference>
<evidence type="ECO:0000256" key="3">
    <source>
        <dbReference type="ARBA" id="ARBA00022723"/>
    </source>
</evidence>
<reference evidence="9 10" key="1">
    <citation type="submission" date="2017-09" db="EMBL/GenBank/DDBJ databases">
        <title>Depth-based differentiation of microbial function through sediment-hosted aquifers and enrichment of novel symbionts in the deep terrestrial subsurface.</title>
        <authorList>
            <person name="Probst A.J."/>
            <person name="Ladd B."/>
            <person name="Jarett J.K."/>
            <person name="Geller-Mcgrath D.E."/>
            <person name="Sieber C.M."/>
            <person name="Emerson J.B."/>
            <person name="Anantharaman K."/>
            <person name="Thomas B.C."/>
            <person name="Malmstrom R."/>
            <person name="Stieglmeier M."/>
            <person name="Klingl A."/>
            <person name="Woyke T."/>
            <person name="Ryan C.M."/>
            <person name="Banfield J.F."/>
        </authorList>
    </citation>
    <scope>NUCLEOTIDE SEQUENCE [LARGE SCALE GENOMIC DNA]</scope>
    <source>
        <strain evidence="9">CG23_combo_of_CG06-09_8_20_14_all_39_17</strain>
    </source>
</reference>
<dbReference type="Gene3D" id="3.40.1110.10">
    <property type="entry name" value="Calcium-transporting ATPase, cytoplasmic domain N"/>
    <property type="match status" value="1"/>
</dbReference>
<evidence type="ECO:0000313" key="9">
    <source>
        <dbReference type="EMBL" id="PIP22719.1"/>
    </source>
</evidence>
<evidence type="ECO:0000256" key="7">
    <source>
        <dbReference type="SAM" id="Phobius"/>
    </source>
</evidence>
<keyword evidence="6 7" id="KW-0472">Membrane</keyword>
<evidence type="ECO:0000256" key="2">
    <source>
        <dbReference type="ARBA" id="ARBA00022692"/>
    </source>
</evidence>
<dbReference type="PRINTS" id="PR00120">
    <property type="entry name" value="HATPASE"/>
</dbReference>
<dbReference type="Gene3D" id="3.40.50.1000">
    <property type="entry name" value="HAD superfamily/HAD-like"/>
    <property type="match status" value="1"/>
</dbReference>
<feature type="transmembrane region" description="Helical" evidence="7">
    <location>
        <begin position="233"/>
        <end position="256"/>
    </location>
</feature>
<dbReference type="PANTHER" id="PTHR24093:SF506">
    <property type="entry name" value="CATION-TRANSPORTING ATPASE PMA1"/>
    <property type="match status" value="1"/>
</dbReference>
<keyword evidence="2 7" id="KW-0812">Transmembrane</keyword>
<dbReference type="InterPro" id="IPR023214">
    <property type="entry name" value="HAD_sf"/>
</dbReference>
<dbReference type="GO" id="GO:0005388">
    <property type="term" value="F:P-type calcium transporter activity"/>
    <property type="evidence" value="ECO:0007669"/>
    <property type="project" value="TreeGrafter"/>
</dbReference>
<evidence type="ECO:0000259" key="8">
    <source>
        <dbReference type="Pfam" id="PF00689"/>
    </source>
</evidence>
<evidence type="ECO:0000256" key="1">
    <source>
        <dbReference type="ARBA" id="ARBA00004370"/>
    </source>
</evidence>
<dbReference type="SUPFAM" id="SSF56784">
    <property type="entry name" value="HAD-like"/>
    <property type="match status" value="1"/>
</dbReference>
<dbReference type="GO" id="GO:0005886">
    <property type="term" value="C:plasma membrane"/>
    <property type="evidence" value="ECO:0007669"/>
    <property type="project" value="TreeGrafter"/>
</dbReference>
<dbReference type="Gene3D" id="1.20.1110.10">
    <property type="entry name" value="Calcium-transporting ATPase, transmembrane domain"/>
    <property type="match status" value="1"/>
</dbReference>
<evidence type="ECO:0000256" key="4">
    <source>
        <dbReference type="ARBA" id="ARBA00022842"/>
    </source>
</evidence>
<dbReference type="GO" id="GO:0016887">
    <property type="term" value="F:ATP hydrolysis activity"/>
    <property type="evidence" value="ECO:0007669"/>
    <property type="project" value="InterPro"/>
</dbReference>
<dbReference type="Pfam" id="PF00702">
    <property type="entry name" value="Hydrolase"/>
    <property type="match status" value="1"/>
</dbReference>
<feature type="domain" description="Cation-transporting P-type ATPase C-terminal" evidence="8">
    <location>
        <begin position="257"/>
        <end position="429"/>
    </location>
</feature>
<protein>
    <recommendedName>
        <fullName evidence="8">Cation-transporting P-type ATPase C-terminal domain-containing protein</fullName>
    </recommendedName>
</protein>
<dbReference type="InterPro" id="IPR001757">
    <property type="entry name" value="P_typ_ATPase"/>
</dbReference>
<feature type="transmembrane region" description="Helical" evidence="7">
    <location>
        <begin position="375"/>
        <end position="394"/>
    </location>
</feature>
<dbReference type="GO" id="GO:0046872">
    <property type="term" value="F:metal ion binding"/>
    <property type="evidence" value="ECO:0007669"/>
    <property type="project" value="UniProtKB-KW"/>
</dbReference>
<dbReference type="PANTHER" id="PTHR24093">
    <property type="entry name" value="CATION TRANSPORTING ATPASE"/>
    <property type="match status" value="1"/>
</dbReference>
<dbReference type="SUPFAM" id="SSF81665">
    <property type="entry name" value="Calcium ATPase, transmembrane domain M"/>
    <property type="match status" value="1"/>
</dbReference>
<dbReference type="AlphaFoldDB" id="A0A2G9YU59"/>
<evidence type="ECO:0000256" key="6">
    <source>
        <dbReference type="ARBA" id="ARBA00023136"/>
    </source>
</evidence>
<proteinExistence type="predicted"/>
<keyword evidence="4" id="KW-0460">Magnesium</keyword>
<feature type="transmembrane region" description="Helical" evidence="7">
    <location>
        <begin position="308"/>
        <end position="329"/>
    </location>
</feature>
<dbReference type="EMBL" id="PCRO01000032">
    <property type="protein sequence ID" value="PIP22719.1"/>
    <property type="molecule type" value="Genomic_DNA"/>
</dbReference>
<evidence type="ECO:0000256" key="5">
    <source>
        <dbReference type="ARBA" id="ARBA00022989"/>
    </source>
</evidence>
<name>A0A2G9YU59_9BACT</name>
<dbReference type="Pfam" id="PF00689">
    <property type="entry name" value="Cation_ATPase_C"/>
    <property type="match status" value="1"/>
</dbReference>
<keyword evidence="3" id="KW-0479">Metal-binding</keyword>
<dbReference type="GO" id="GO:0005524">
    <property type="term" value="F:ATP binding"/>
    <property type="evidence" value="ECO:0007669"/>
    <property type="project" value="InterPro"/>
</dbReference>
<evidence type="ECO:0000313" key="10">
    <source>
        <dbReference type="Proteomes" id="UP000229976"/>
    </source>
</evidence>
<comment type="caution">
    <text evidence="9">The sequence shown here is derived from an EMBL/GenBank/DDBJ whole genome shotgun (WGS) entry which is preliminary data.</text>
</comment>